<dbReference type="AlphaFoldDB" id="E8QZ93"/>
<reference evidence="3 4" key="2">
    <citation type="journal article" date="2011" name="Stand. Genomic Sci.">
        <title>Complete genome sequence of Isosphaera pallida type strain (IS1B).</title>
        <authorList>
            <consortium name="US DOE Joint Genome Institute (JGI-PGF)"/>
            <person name="Goker M."/>
            <person name="Cleland D."/>
            <person name="Saunders E."/>
            <person name="Lapidus A."/>
            <person name="Nolan M."/>
            <person name="Lucas S."/>
            <person name="Hammon N."/>
            <person name="Deshpande S."/>
            <person name="Cheng J.F."/>
            <person name="Tapia R."/>
            <person name="Han C."/>
            <person name="Goodwin L."/>
            <person name="Pitluck S."/>
            <person name="Liolios K."/>
            <person name="Pagani I."/>
            <person name="Ivanova N."/>
            <person name="Mavromatis K."/>
            <person name="Pati A."/>
            <person name="Chen A."/>
            <person name="Palaniappan K."/>
            <person name="Land M."/>
            <person name="Hauser L."/>
            <person name="Chang Y.J."/>
            <person name="Jeffries C.D."/>
            <person name="Detter J.C."/>
            <person name="Beck B."/>
            <person name="Woyke T."/>
            <person name="Bristow J."/>
            <person name="Eisen J.A."/>
            <person name="Markowitz V."/>
            <person name="Hugenholtz P."/>
            <person name="Kyrpides N.C."/>
            <person name="Klenk H.P."/>
        </authorList>
    </citation>
    <scope>NUCLEOTIDE SEQUENCE [LARGE SCALE GENOMIC DNA]</scope>
    <source>
        <strain evidence="4">ATCC 43644 / DSM 9630 / IS1B</strain>
    </source>
</reference>
<evidence type="ECO:0008006" key="5">
    <source>
        <dbReference type="Google" id="ProtNLM"/>
    </source>
</evidence>
<feature type="chain" id="PRO_5003229875" description="Periplasmic heavy metal sensor" evidence="2">
    <location>
        <begin position="27"/>
        <end position="155"/>
    </location>
</feature>
<proteinExistence type="predicted"/>
<reference key="1">
    <citation type="submission" date="2010-11" db="EMBL/GenBank/DDBJ databases">
        <title>The complete sequence of chromosome of Isophaera pallida ATCC 43644.</title>
        <authorList>
            <consortium name="US DOE Joint Genome Institute (JGI-PGF)"/>
            <person name="Lucas S."/>
            <person name="Copeland A."/>
            <person name="Lapidus A."/>
            <person name="Bruce D."/>
            <person name="Goodwin L."/>
            <person name="Pitluck S."/>
            <person name="Kyrpides N."/>
            <person name="Mavromatis K."/>
            <person name="Pagani I."/>
            <person name="Ivanova N."/>
            <person name="Saunders E."/>
            <person name="Brettin T."/>
            <person name="Detter J.C."/>
            <person name="Han C."/>
            <person name="Tapia R."/>
            <person name="Land M."/>
            <person name="Hauser L."/>
            <person name="Markowitz V."/>
            <person name="Cheng J.-F."/>
            <person name="Hugenholtz P."/>
            <person name="Woyke T."/>
            <person name="Wu D."/>
            <person name="Eisen J.A."/>
        </authorList>
    </citation>
    <scope>NUCLEOTIDE SEQUENCE</scope>
    <source>
        <strain>ATCC 43644</strain>
    </source>
</reference>
<dbReference type="EMBL" id="CP002353">
    <property type="protein sequence ID" value="ADV64222.1"/>
    <property type="molecule type" value="Genomic_DNA"/>
</dbReference>
<accession>E8QZ93</accession>
<sequence length="155" mass="17206">MDLTVLIRLRFLAGMVSGLTLMVAMAAVPHHQQQQDQGVVVPKVEFTATELVKLEAASKRVPPYFGQVALTPEQRAQIQAIQMKYLREILKREKEIEALKEKSLQECEGVLVDFQLGLIKNLRDAKVRRTGNVPKEPTPSVPKGSSDVSVEDTDG</sequence>
<protein>
    <recommendedName>
        <fullName evidence="5">Periplasmic heavy metal sensor</fullName>
    </recommendedName>
</protein>
<evidence type="ECO:0000313" key="3">
    <source>
        <dbReference type="EMBL" id="ADV64222.1"/>
    </source>
</evidence>
<feature type="signal peptide" evidence="2">
    <location>
        <begin position="1"/>
        <end position="26"/>
    </location>
</feature>
<keyword evidence="2" id="KW-0732">Signal</keyword>
<name>E8QZ93_ISOPI</name>
<dbReference type="Proteomes" id="UP000008631">
    <property type="component" value="Chromosome"/>
</dbReference>
<dbReference type="KEGG" id="ipa:Isop_3666"/>
<evidence type="ECO:0000313" key="4">
    <source>
        <dbReference type="Proteomes" id="UP000008631"/>
    </source>
</evidence>
<feature type="region of interest" description="Disordered" evidence="1">
    <location>
        <begin position="129"/>
        <end position="155"/>
    </location>
</feature>
<evidence type="ECO:0000256" key="1">
    <source>
        <dbReference type="SAM" id="MobiDB-lite"/>
    </source>
</evidence>
<organism evidence="3 4">
    <name type="scientific">Isosphaera pallida (strain ATCC 43644 / DSM 9630 / IS1B)</name>
    <dbReference type="NCBI Taxonomy" id="575540"/>
    <lineage>
        <taxon>Bacteria</taxon>
        <taxon>Pseudomonadati</taxon>
        <taxon>Planctomycetota</taxon>
        <taxon>Planctomycetia</taxon>
        <taxon>Isosphaerales</taxon>
        <taxon>Isosphaeraceae</taxon>
        <taxon>Isosphaera</taxon>
    </lineage>
</organism>
<keyword evidence="4" id="KW-1185">Reference proteome</keyword>
<dbReference type="HOGENOM" id="CLU_1693138_0_0_0"/>
<gene>
    <name evidence="3" type="ordered locus">Isop_3666</name>
</gene>
<dbReference type="InParanoid" id="E8QZ93"/>
<evidence type="ECO:0000256" key="2">
    <source>
        <dbReference type="SAM" id="SignalP"/>
    </source>
</evidence>